<proteinExistence type="predicted"/>
<feature type="transmembrane region" description="Helical" evidence="3">
    <location>
        <begin position="71"/>
        <end position="90"/>
    </location>
</feature>
<evidence type="ECO:0000256" key="2">
    <source>
        <dbReference type="SAM" id="MobiDB-lite"/>
    </source>
</evidence>
<keyword evidence="3" id="KW-1133">Transmembrane helix</keyword>
<sequence>MTPREISRQHSAECILPASESAPRSWGPQGLRKGGGDGREVGRASRPRTAPVTMGDKYASTSAAATNKQKLVWLLLAVCVFMTTKIYLKWSTPKTRVVRHAGSATGIQDAFNNVYERIDVLEERVAALSQAHAQTTERLKNLKGKGKKGFEEENRGPRNNFYLSQVKPGDICIFKATEREESLVGNLGERTVSYANNLGEVYEFTDSESGKTAFQRSSILAMMRSYKNGKFQMQSNKKGRVIPKWYGDFCNHENVIESPTGEKSAYGGRPCSTCIPWLLTLGIKEFNLLGLEDDQGLWLEFGTRIGDTTKHLYKLRKGKGPIYTFDSFLGLPETVDTVNTPFREGKYAMNSDSVALLSGWEAVPEGGSAWNSLRIPESVKVVQGWFNETVEGFLEEHSGEPIRLVHIDSSIYSSAAEVFDALAGHVRPGTVVVFNEYTYCRDQDAYIADIAAKAFFEFLAKTGMGAQILGSTKYSGAWILLDREELPTWLRENKNKYQGQQGGEGSQAVGEARAEDASQYIEEDRPGQDDGGDEDGDDDEEGDAVE</sequence>
<dbReference type="Proteomes" id="UP001472866">
    <property type="component" value="Chromosome 07"/>
</dbReference>
<keyword evidence="5" id="KW-1185">Reference proteome</keyword>
<feature type="compositionally biased region" description="Basic and acidic residues" evidence="2">
    <location>
        <begin position="512"/>
        <end position="528"/>
    </location>
</feature>
<name>A0AAX4PAP6_9CHLO</name>
<feature type="region of interest" description="Disordered" evidence="2">
    <location>
        <begin position="496"/>
        <end position="546"/>
    </location>
</feature>
<evidence type="ECO:0000313" key="4">
    <source>
        <dbReference type="EMBL" id="WZN63457.1"/>
    </source>
</evidence>
<evidence type="ECO:0000256" key="3">
    <source>
        <dbReference type="SAM" id="Phobius"/>
    </source>
</evidence>
<keyword evidence="3" id="KW-0472">Membrane</keyword>
<dbReference type="InterPro" id="IPR008884">
    <property type="entry name" value="TylF_MeTrfase"/>
</dbReference>
<evidence type="ECO:0000313" key="5">
    <source>
        <dbReference type="Proteomes" id="UP001472866"/>
    </source>
</evidence>
<dbReference type="Pfam" id="PF13578">
    <property type="entry name" value="Methyltransf_24"/>
    <property type="match status" value="1"/>
</dbReference>
<dbReference type="PANTHER" id="PTHR40036:SF1">
    <property type="entry name" value="MACROCIN O-METHYLTRANSFERASE"/>
    <property type="match status" value="1"/>
</dbReference>
<accession>A0AAX4PAP6</accession>
<evidence type="ECO:0000256" key="1">
    <source>
        <dbReference type="SAM" id="Coils"/>
    </source>
</evidence>
<feature type="region of interest" description="Disordered" evidence="2">
    <location>
        <begin position="1"/>
        <end position="54"/>
    </location>
</feature>
<keyword evidence="1" id="KW-0175">Coiled coil</keyword>
<organism evidence="4 5">
    <name type="scientific">Chloropicon roscoffensis</name>
    <dbReference type="NCBI Taxonomy" id="1461544"/>
    <lineage>
        <taxon>Eukaryota</taxon>
        <taxon>Viridiplantae</taxon>
        <taxon>Chlorophyta</taxon>
        <taxon>Chloropicophyceae</taxon>
        <taxon>Chloropicales</taxon>
        <taxon>Chloropicaceae</taxon>
        <taxon>Chloropicon</taxon>
    </lineage>
</organism>
<dbReference type="SUPFAM" id="SSF53335">
    <property type="entry name" value="S-adenosyl-L-methionine-dependent methyltransferases"/>
    <property type="match status" value="1"/>
</dbReference>
<feature type="compositionally biased region" description="Basic and acidic residues" evidence="2">
    <location>
        <begin position="1"/>
        <end position="11"/>
    </location>
</feature>
<feature type="coiled-coil region" evidence="1">
    <location>
        <begin position="111"/>
        <end position="145"/>
    </location>
</feature>
<feature type="compositionally biased region" description="Acidic residues" evidence="2">
    <location>
        <begin position="530"/>
        <end position="546"/>
    </location>
</feature>
<protein>
    <submittedName>
        <fullName evidence="4">Uncharacterized protein</fullName>
    </submittedName>
</protein>
<dbReference type="PANTHER" id="PTHR40036">
    <property type="entry name" value="MACROCIN O-METHYLTRANSFERASE"/>
    <property type="match status" value="1"/>
</dbReference>
<feature type="compositionally biased region" description="Basic and acidic residues" evidence="2">
    <location>
        <begin position="34"/>
        <end position="43"/>
    </location>
</feature>
<gene>
    <name evidence="4" type="ORF">HKI87_07g50060</name>
</gene>
<dbReference type="InterPro" id="IPR029063">
    <property type="entry name" value="SAM-dependent_MTases_sf"/>
</dbReference>
<dbReference type="AlphaFoldDB" id="A0AAX4PAP6"/>
<reference evidence="4 5" key="1">
    <citation type="submission" date="2024-03" db="EMBL/GenBank/DDBJ databases">
        <title>Complete genome sequence of the green alga Chloropicon roscoffensis RCC1871.</title>
        <authorList>
            <person name="Lemieux C."/>
            <person name="Pombert J.-F."/>
            <person name="Otis C."/>
            <person name="Turmel M."/>
        </authorList>
    </citation>
    <scope>NUCLEOTIDE SEQUENCE [LARGE SCALE GENOMIC DNA]</scope>
    <source>
        <strain evidence="4 5">RCC1871</strain>
    </source>
</reference>
<keyword evidence="3" id="KW-0812">Transmembrane</keyword>
<dbReference type="Gene3D" id="3.40.50.150">
    <property type="entry name" value="Vaccinia Virus protein VP39"/>
    <property type="match status" value="1"/>
</dbReference>
<dbReference type="EMBL" id="CP151507">
    <property type="protein sequence ID" value="WZN63457.1"/>
    <property type="molecule type" value="Genomic_DNA"/>
</dbReference>